<feature type="region of interest" description="Disordered" evidence="2">
    <location>
        <begin position="147"/>
        <end position="169"/>
    </location>
</feature>
<sequence>MTETILIIDDDANLLAAMQRQLQKEFSIAVARGGDEALAAIYLADTRQTPFAAVVCDMSMPGMDGIEVLQRIKAASPDTMRIMLTGKGDIKTATNAINVGNVFRFFVKPCPAETLAGGLREAVAHYRAIRAERDLLERLGYPKSNETLSPALAGLEPGHPTEMPPGKTAAATAEEETRLKAQAAAEAKKDIQNIVSYDIVNHDRLIALADAIWRAVPTGKRAHYTTEDWQAAIYDKCREALAKAEKKLAESNPEPRMLKANVNILRQAFARQVVRAMQEIAAHYQQYQNRAQGK</sequence>
<dbReference type="PANTHER" id="PTHR44591">
    <property type="entry name" value="STRESS RESPONSE REGULATOR PROTEIN 1"/>
    <property type="match status" value="1"/>
</dbReference>
<comment type="caution">
    <text evidence="4">The sequence shown here is derived from an EMBL/GenBank/DDBJ whole genome shotgun (WGS) entry which is preliminary data.</text>
</comment>
<evidence type="ECO:0000256" key="2">
    <source>
        <dbReference type="SAM" id="MobiDB-lite"/>
    </source>
</evidence>
<evidence type="ECO:0000256" key="1">
    <source>
        <dbReference type="ARBA" id="ARBA00022553"/>
    </source>
</evidence>
<dbReference type="EMBL" id="MLJW01000387">
    <property type="protein sequence ID" value="OIQ88122.1"/>
    <property type="molecule type" value="Genomic_DNA"/>
</dbReference>
<dbReference type="PROSITE" id="PS50110">
    <property type="entry name" value="RESPONSE_REGULATORY"/>
    <property type="match status" value="1"/>
</dbReference>
<dbReference type="Gene3D" id="3.40.50.2300">
    <property type="match status" value="1"/>
</dbReference>
<reference evidence="4" key="1">
    <citation type="submission" date="2016-10" db="EMBL/GenBank/DDBJ databases">
        <title>Sequence of Gallionella enrichment culture.</title>
        <authorList>
            <person name="Poehlein A."/>
            <person name="Muehling M."/>
            <person name="Daniel R."/>
        </authorList>
    </citation>
    <scope>NUCLEOTIDE SEQUENCE</scope>
</reference>
<proteinExistence type="predicted"/>
<evidence type="ECO:0000259" key="3">
    <source>
        <dbReference type="PROSITE" id="PS50110"/>
    </source>
</evidence>
<dbReference type="SMART" id="SM00448">
    <property type="entry name" value="REC"/>
    <property type="match status" value="1"/>
</dbReference>
<dbReference type="AlphaFoldDB" id="A0A1J5QXW3"/>
<dbReference type="Pfam" id="PF00072">
    <property type="entry name" value="Response_reg"/>
    <property type="match status" value="1"/>
</dbReference>
<keyword evidence="1" id="KW-0597">Phosphoprotein</keyword>
<protein>
    <submittedName>
        <fullName evidence="4">Hydrogenase transcriptional regulatory protein hupR1</fullName>
    </submittedName>
</protein>
<dbReference type="InterPro" id="IPR001789">
    <property type="entry name" value="Sig_transdc_resp-reg_receiver"/>
</dbReference>
<feature type="domain" description="Response regulatory" evidence="3">
    <location>
        <begin position="4"/>
        <end position="123"/>
    </location>
</feature>
<dbReference type="InterPro" id="IPR050595">
    <property type="entry name" value="Bact_response_regulator"/>
</dbReference>
<dbReference type="InterPro" id="IPR011006">
    <property type="entry name" value="CheY-like_superfamily"/>
</dbReference>
<dbReference type="CDD" id="cd17569">
    <property type="entry name" value="REC_HupR-like"/>
    <property type="match status" value="1"/>
</dbReference>
<dbReference type="GO" id="GO:0000160">
    <property type="term" value="P:phosphorelay signal transduction system"/>
    <property type="evidence" value="ECO:0007669"/>
    <property type="project" value="InterPro"/>
</dbReference>
<evidence type="ECO:0000313" key="4">
    <source>
        <dbReference type="EMBL" id="OIQ88122.1"/>
    </source>
</evidence>
<dbReference type="SUPFAM" id="SSF52172">
    <property type="entry name" value="CheY-like"/>
    <property type="match status" value="1"/>
</dbReference>
<organism evidence="4">
    <name type="scientific">mine drainage metagenome</name>
    <dbReference type="NCBI Taxonomy" id="410659"/>
    <lineage>
        <taxon>unclassified sequences</taxon>
        <taxon>metagenomes</taxon>
        <taxon>ecological metagenomes</taxon>
    </lineage>
</organism>
<dbReference type="PANTHER" id="PTHR44591:SF3">
    <property type="entry name" value="RESPONSE REGULATORY DOMAIN-CONTAINING PROTEIN"/>
    <property type="match status" value="1"/>
</dbReference>
<accession>A0A1J5QXW3</accession>
<gene>
    <name evidence="4" type="primary">hupR1_18</name>
    <name evidence="4" type="ORF">GALL_300140</name>
</gene>
<name>A0A1J5QXW3_9ZZZZ</name>